<reference evidence="1" key="1">
    <citation type="journal article" date="2016" name="PLoS ONE">
        <title>A Deep Insight into the Sialome of Male and Female Aedes aegypti Mosquitoes.</title>
        <authorList>
            <person name="Ribeiro J.M."/>
            <person name="Martin-Martin I."/>
            <person name="Arca B."/>
            <person name="Calvo E."/>
        </authorList>
    </citation>
    <scope>NUCLEOTIDE SEQUENCE</scope>
    <source>
        <strain evidence="1">Liverpool</strain>
        <tissue evidence="1">Salivary glands</tissue>
    </source>
</reference>
<name>A0A0P6ISK9_AEDAE</name>
<feature type="non-terminal residue" evidence="1">
    <location>
        <position position="1"/>
    </location>
</feature>
<protein>
    <submittedName>
        <fullName evidence="1">Uncharacterized protein</fullName>
    </submittedName>
</protein>
<evidence type="ECO:0000313" key="1">
    <source>
        <dbReference type="EMBL" id="JAN94849.1"/>
    </source>
</evidence>
<proteinExistence type="evidence at transcript level"/>
<organism evidence="1">
    <name type="scientific">Aedes aegypti</name>
    <name type="common">Yellowfever mosquito</name>
    <name type="synonym">Culex aegypti</name>
    <dbReference type="NCBI Taxonomy" id="7159"/>
    <lineage>
        <taxon>Eukaryota</taxon>
        <taxon>Metazoa</taxon>
        <taxon>Ecdysozoa</taxon>
        <taxon>Arthropoda</taxon>
        <taxon>Hexapoda</taxon>
        <taxon>Insecta</taxon>
        <taxon>Pterygota</taxon>
        <taxon>Neoptera</taxon>
        <taxon>Endopterygota</taxon>
        <taxon>Diptera</taxon>
        <taxon>Nematocera</taxon>
        <taxon>Culicoidea</taxon>
        <taxon>Culicidae</taxon>
        <taxon>Culicinae</taxon>
        <taxon>Aedini</taxon>
        <taxon>Aedes</taxon>
        <taxon>Stegomyia</taxon>
    </lineage>
</organism>
<accession>A0A0P6ISK9</accession>
<dbReference type="EMBL" id="GDUN01001070">
    <property type="protein sequence ID" value="JAN94849.1"/>
    <property type="molecule type" value="mRNA"/>
</dbReference>
<sequence>HFHIRVSCGRYDDTLCPGKSRKFSLLKEAGPTGNLILCFVVADFINRLRKSLNVNYASLANKMFFIVHVYFHNILQ</sequence>
<dbReference type="AlphaFoldDB" id="A0A0P6ISK9"/>